<dbReference type="EMBL" id="QRPV01000005">
    <property type="protein sequence ID" value="RHM44833.1"/>
    <property type="molecule type" value="Genomic_DNA"/>
</dbReference>
<dbReference type="PANTHER" id="PTHR30273:SF2">
    <property type="entry name" value="PROTEIN FECR"/>
    <property type="match status" value="1"/>
</dbReference>
<dbReference type="Proteomes" id="UP000283589">
    <property type="component" value="Unassembled WGS sequence"/>
</dbReference>
<dbReference type="RefSeq" id="WP_118258751.1">
    <property type="nucleotide sequence ID" value="NZ_CABJDM010000005.1"/>
</dbReference>
<dbReference type="Proteomes" id="UP000286038">
    <property type="component" value="Unassembled WGS sequence"/>
</dbReference>
<dbReference type="EMBL" id="QRZA01000003">
    <property type="protein sequence ID" value="RGV35757.1"/>
    <property type="molecule type" value="Genomic_DNA"/>
</dbReference>
<dbReference type="InterPro" id="IPR012373">
    <property type="entry name" value="Ferrdict_sens_TM"/>
</dbReference>
<feature type="transmembrane region" description="Helical" evidence="1">
    <location>
        <begin position="84"/>
        <end position="105"/>
    </location>
</feature>
<name>A0A412X4L3_9BACT</name>
<keyword evidence="1" id="KW-0472">Membrane</keyword>
<gene>
    <name evidence="4" type="ORF">DWW18_02950</name>
    <name evidence="5" type="ORF">DWZ68_06875</name>
</gene>
<evidence type="ECO:0000313" key="7">
    <source>
        <dbReference type="Proteomes" id="UP000286038"/>
    </source>
</evidence>
<dbReference type="Pfam" id="PF16344">
    <property type="entry name" value="FecR_C"/>
    <property type="match status" value="1"/>
</dbReference>
<dbReference type="GO" id="GO:0016989">
    <property type="term" value="F:sigma factor antagonist activity"/>
    <property type="evidence" value="ECO:0007669"/>
    <property type="project" value="TreeGrafter"/>
</dbReference>
<comment type="caution">
    <text evidence="4">The sequence shown here is derived from an EMBL/GenBank/DDBJ whole genome shotgun (WGS) entry which is preliminary data.</text>
</comment>
<protein>
    <submittedName>
        <fullName evidence="4">FecR family protein</fullName>
    </submittedName>
</protein>
<dbReference type="InterPro" id="IPR006860">
    <property type="entry name" value="FecR"/>
</dbReference>
<evidence type="ECO:0000313" key="5">
    <source>
        <dbReference type="EMBL" id="RHM44833.1"/>
    </source>
</evidence>
<reference evidence="6 7" key="1">
    <citation type="submission" date="2018-08" db="EMBL/GenBank/DDBJ databases">
        <title>A genome reference for cultivated species of the human gut microbiota.</title>
        <authorList>
            <person name="Zou Y."/>
            <person name="Xue W."/>
            <person name="Luo G."/>
        </authorList>
    </citation>
    <scope>NUCLEOTIDE SEQUENCE [LARGE SCALE GENOMIC DNA]</scope>
    <source>
        <strain evidence="4 6">AF14-49</strain>
        <strain evidence="5 7">AF34-33</strain>
    </source>
</reference>
<dbReference type="Gene3D" id="2.60.120.1440">
    <property type="match status" value="1"/>
</dbReference>
<evidence type="ECO:0000313" key="4">
    <source>
        <dbReference type="EMBL" id="RGV35757.1"/>
    </source>
</evidence>
<keyword evidence="1" id="KW-0812">Transmembrane</keyword>
<evidence type="ECO:0000256" key="1">
    <source>
        <dbReference type="SAM" id="Phobius"/>
    </source>
</evidence>
<feature type="domain" description="Protein FecR C-terminal" evidence="3">
    <location>
        <begin position="314"/>
        <end position="382"/>
    </location>
</feature>
<evidence type="ECO:0000259" key="3">
    <source>
        <dbReference type="Pfam" id="PF16344"/>
    </source>
</evidence>
<dbReference type="PIRSF" id="PIRSF018266">
    <property type="entry name" value="FecR"/>
    <property type="match status" value="1"/>
</dbReference>
<organism evidence="4 6">
    <name type="scientific">Butyricimonas virosa</name>
    <dbReference type="NCBI Taxonomy" id="544645"/>
    <lineage>
        <taxon>Bacteria</taxon>
        <taxon>Pseudomonadati</taxon>
        <taxon>Bacteroidota</taxon>
        <taxon>Bacteroidia</taxon>
        <taxon>Bacteroidales</taxon>
        <taxon>Odoribacteraceae</taxon>
        <taxon>Butyricimonas</taxon>
    </lineage>
</organism>
<evidence type="ECO:0000259" key="2">
    <source>
        <dbReference type="Pfam" id="PF04773"/>
    </source>
</evidence>
<dbReference type="Gene3D" id="3.55.50.30">
    <property type="match status" value="1"/>
</dbReference>
<dbReference type="Pfam" id="PF04773">
    <property type="entry name" value="FecR"/>
    <property type="match status" value="1"/>
</dbReference>
<feature type="domain" description="FecR protein" evidence="2">
    <location>
        <begin position="180"/>
        <end position="271"/>
    </location>
</feature>
<proteinExistence type="predicted"/>
<sequence length="386" mass="45541">MDSSKHTFQEIAHLILLSRYGKAEKWQILELEEWLKKSEENRNFYDKVLSRSYLEEGLEEYIQYDADDAWKQLKTKMHPRKRRFLVRVFPYVAILVVIIGLVFLWQTQDSEPIQRERVMTAILPGSSKAQLVLSNGRQIELEAKKDKLCRRIEGENFENTGKLLDYRQQKWVENTVQIHTLRIPRGGEYQIILSDSTRVWVNADSELQYPDHFTGDRRKVVLKGEAYFEVAKDPLHPFCVEIGDMDVEVVGTSFNITAYPNSRRQTTLVDGCVTINWNQQQVTLYPGQQATENIQELQVREVNVANYVGWIDRRFVFKDKLLGEVLEDLERWYDVEIFVTDDKIRNLHFTANFQKYENMDKVLKIIEYAACVKFEIKDRMLVVRLD</sequence>
<keyword evidence="1" id="KW-1133">Transmembrane helix</keyword>
<accession>A0A412X4L3</accession>
<dbReference type="PANTHER" id="PTHR30273">
    <property type="entry name" value="PERIPLASMIC SIGNAL SENSOR AND SIGMA FACTOR ACTIVATOR FECR-RELATED"/>
    <property type="match status" value="1"/>
</dbReference>
<evidence type="ECO:0000313" key="6">
    <source>
        <dbReference type="Proteomes" id="UP000283589"/>
    </source>
</evidence>
<dbReference type="InterPro" id="IPR032508">
    <property type="entry name" value="FecR_C"/>
</dbReference>
<dbReference type="AlphaFoldDB" id="A0A412X4L3"/>